<accession>A0ABT9GSP9</accession>
<comment type="caution">
    <text evidence="1">The sequence shown here is derived from an EMBL/GenBank/DDBJ whole genome shotgun (WGS) entry which is preliminary data.</text>
</comment>
<proteinExistence type="predicted"/>
<organism evidence="1 2">
    <name type="scientific">Alkalimonas delamerensis</name>
    <dbReference type="NCBI Taxonomy" id="265981"/>
    <lineage>
        <taxon>Bacteria</taxon>
        <taxon>Pseudomonadati</taxon>
        <taxon>Pseudomonadota</taxon>
        <taxon>Gammaproteobacteria</taxon>
        <taxon>Alkalimonas</taxon>
    </lineage>
</organism>
<evidence type="ECO:0000313" key="2">
    <source>
        <dbReference type="Proteomes" id="UP001236258"/>
    </source>
</evidence>
<evidence type="ECO:0008006" key="3">
    <source>
        <dbReference type="Google" id="ProtNLM"/>
    </source>
</evidence>
<protein>
    <recommendedName>
        <fullName evidence="3">DUF945 domain-containing protein</fullName>
    </recommendedName>
</protein>
<dbReference type="Proteomes" id="UP001236258">
    <property type="component" value="Unassembled WGS sequence"/>
</dbReference>
<dbReference type="RefSeq" id="WP_305946027.1">
    <property type="nucleotide sequence ID" value="NZ_JAUZVY010000006.1"/>
</dbReference>
<reference evidence="1 2" key="1">
    <citation type="submission" date="2023-08" db="EMBL/GenBank/DDBJ databases">
        <authorList>
            <person name="Joshi A."/>
            <person name="Thite S."/>
        </authorList>
    </citation>
    <scope>NUCLEOTIDE SEQUENCE [LARGE SCALE GENOMIC DNA]</scope>
    <source>
        <strain evidence="1 2">1E1</strain>
    </source>
</reference>
<keyword evidence="2" id="KW-1185">Reference proteome</keyword>
<dbReference type="EMBL" id="JAUZVY010000006">
    <property type="protein sequence ID" value="MDP4529977.1"/>
    <property type="molecule type" value="Genomic_DNA"/>
</dbReference>
<name>A0ABT9GSP9_9GAMM</name>
<evidence type="ECO:0000313" key="1">
    <source>
        <dbReference type="EMBL" id="MDP4529977.1"/>
    </source>
</evidence>
<gene>
    <name evidence="1" type="ORF">Q3O59_13185</name>
</gene>
<sequence length="319" mass="35231">MKKTVLVPVVVLAVLFVGMQLANRHAAKVIEAQIAEANVSYAEMAEHGALPALQLEYRKVSANVLRARYRIEGVRIELGEFGPLFAIEQLQLRGIQPNRLSTQGELKVDSLTLGSGAAQLLTPELSELMSGLVVHGDYRYRYQEQDGRLTLDQQTRINQEFLFGYQLQFTGLQALWQQLELITTMSADEQQALLESEQGIASFTAALLQGALNQGEFRIENMGFIQRLTTQAAAQGQTPDFSVLQGMALMLLSTAEGLPVAWRQSLIAFVQEPISLTLAFQFQQPLRFAELETGTAFANIESLEALADFAGIRLSVNDL</sequence>